<comment type="caution">
    <text evidence="3">The sequence shown here is derived from an EMBL/GenBank/DDBJ whole genome shotgun (WGS) entry which is preliminary data.</text>
</comment>
<protein>
    <submittedName>
        <fullName evidence="3">DUF3089 domain-containing protein</fullName>
    </submittedName>
</protein>
<evidence type="ECO:0000313" key="3">
    <source>
        <dbReference type="EMBL" id="TFI56657.1"/>
    </source>
</evidence>
<organism evidence="3 4">
    <name type="scientific">Sphingomonas parva</name>
    <dbReference type="NCBI Taxonomy" id="2555898"/>
    <lineage>
        <taxon>Bacteria</taxon>
        <taxon>Pseudomonadati</taxon>
        <taxon>Pseudomonadota</taxon>
        <taxon>Alphaproteobacteria</taxon>
        <taxon>Sphingomonadales</taxon>
        <taxon>Sphingomonadaceae</taxon>
        <taxon>Sphingomonas</taxon>
    </lineage>
</organism>
<evidence type="ECO:0000313" key="4">
    <source>
        <dbReference type="Proteomes" id="UP000298213"/>
    </source>
</evidence>
<keyword evidence="4" id="KW-1185">Reference proteome</keyword>
<dbReference type="Pfam" id="PF11288">
    <property type="entry name" value="DUF3089"/>
    <property type="match status" value="1"/>
</dbReference>
<dbReference type="RefSeq" id="WP_135090082.1">
    <property type="nucleotide sequence ID" value="NZ_SPDV01000061.1"/>
</dbReference>
<dbReference type="OrthoDB" id="9794645at2"/>
<reference evidence="3 4" key="1">
    <citation type="submission" date="2019-03" db="EMBL/GenBank/DDBJ databases">
        <title>Genome sequence of Sphingomonas sp. 17J27-24.</title>
        <authorList>
            <person name="Kim M."/>
            <person name="Maeng S."/>
            <person name="Sathiyaraj S."/>
        </authorList>
    </citation>
    <scope>NUCLEOTIDE SEQUENCE [LARGE SCALE GENOMIC DNA]</scope>
    <source>
        <strain evidence="3 4">17J27-24</strain>
    </source>
</reference>
<evidence type="ECO:0000256" key="2">
    <source>
        <dbReference type="SAM" id="Phobius"/>
    </source>
</evidence>
<dbReference type="EMBL" id="SPDV01000061">
    <property type="protein sequence ID" value="TFI56657.1"/>
    <property type="molecule type" value="Genomic_DNA"/>
</dbReference>
<feature type="transmembrane region" description="Helical" evidence="2">
    <location>
        <begin position="30"/>
        <end position="51"/>
    </location>
</feature>
<gene>
    <name evidence="3" type="ORF">E2493_19090</name>
</gene>
<evidence type="ECO:0000256" key="1">
    <source>
        <dbReference type="SAM" id="MobiDB-lite"/>
    </source>
</evidence>
<accession>A0A4Y8ZMH4</accession>
<proteinExistence type="predicted"/>
<dbReference type="SUPFAM" id="SSF53474">
    <property type="entry name" value="alpha/beta-Hydrolases"/>
    <property type="match status" value="1"/>
</dbReference>
<dbReference type="Proteomes" id="UP000298213">
    <property type="component" value="Unassembled WGS sequence"/>
</dbReference>
<dbReference type="AlphaFoldDB" id="A0A4Y8ZMH4"/>
<keyword evidence="2" id="KW-0472">Membrane</keyword>
<keyword evidence="2" id="KW-0812">Transmembrane</keyword>
<sequence length="394" mass="42717">MSDAGQIADETAPGRPARAKRPRSNLARRFLWVVAGLIVLAVIARLAYSFYGAELMRLTMVPGARFAGGPPPAAKLYDRADMWIARPDLKDNPALWTPPGVGRSAAPRASLFFIHPTSYLEKSAWNAPLDHQDSQWRARLFVRSQASAFNDVAEIWAPKYRQATFGAFLTTKEDAHKALDFAYRDVLAAFETFLARAPQDRPIILAGHSQGSLHLLRLLEERVAGTPLAKRVAAAYVVGWPVSVTADLPALGLPACETREQAGCVVSWQTFAEPADPKMVTDVYDASVGPGGVRRAGSPMLCVNPLTGIRSGEAPATANLGMLVPNEALTEGELKVPAVGARCDVRGFLLIGEDKPDLGPYVLPGNNYHVYDYALFWRNIRADAAARLAGFTGR</sequence>
<name>A0A4Y8ZMH4_9SPHN</name>
<keyword evidence="2" id="KW-1133">Transmembrane helix</keyword>
<dbReference type="Gene3D" id="3.40.50.1820">
    <property type="entry name" value="alpha/beta hydrolase"/>
    <property type="match status" value="1"/>
</dbReference>
<feature type="region of interest" description="Disordered" evidence="1">
    <location>
        <begin position="1"/>
        <end position="20"/>
    </location>
</feature>
<dbReference type="InterPro" id="IPR021440">
    <property type="entry name" value="DUF3089"/>
</dbReference>
<dbReference type="InterPro" id="IPR029058">
    <property type="entry name" value="AB_hydrolase_fold"/>
</dbReference>